<feature type="region of interest" description="Disordered" evidence="1">
    <location>
        <begin position="253"/>
        <end position="273"/>
    </location>
</feature>
<feature type="compositionally biased region" description="Polar residues" evidence="1">
    <location>
        <begin position="168"/>
        <end position="181"/>
    </location>
</feature>
<feature type="domain" description="VWFA" evidence="4">
    <location>
        <begin position="770"/>
        <end position="963"/>
    </location>
</feature>
<feature type="compositionally biased region" description="Polar residues" evidence="1">
    <location>
        <begin position="588"/>
        <end position="604"/>
    </location>
</feature>
<dbReference type="SUPFAM" id="SSF53300">
    <property type="entry name" value="vWA-like"/>
    <property type="match status" value="1"/>
</dbReference>
<feature type="compositionally biased region" description="Polar residues" evidence="1">
    <location>
        <begin position="619"/>
        <end position="645"/>
    </location>
</feature>
<feature type="chain" id="PRO_5037317810" evidence="2">
    <location>
        <begin position="28"/>
        <end position="1117"/>
    </location>
</feature>
<feature type="compositionally biased region" description="Polar residues" evidence="1">
    <location>
        <begin position="95"/>
        <end position="105"/>
    </location>
</feature>
<protein>
    <submittedName>
        <fullName evidence="6">Ovule protein</fullName>
    </submittedName>
</protein>
<feature type="domain" description="C-type lectin" evidence="3">
    <location>
        <begin position="985"/>
        <end position="1102"/>
    </location>
</feature>
<dbReference type="PANTHER" id="PTHR31024">
    <property type="entry name" value="C-TYPE LECTIN"/>
    <property type="match status" value="1"/>
</dbReference>
<evidence type="ECO:0000259" key="4">
    <source>
        <dbReference type="PROSITE" id="PS50234"/>
    </source>
</evidence>
<keyword evidence="2" id="KW-0732">Signal</keyword>
<dbReference type="InterPro" id="IPR002035">
    <property type="entry name" value="VWF_A"/>
</dbReference>
<organism evidence="5 6">
    <name type="scientific">Parascaris univalens</name>
    <name type="common">Nematode worm</name>
    <dbReference type="NCBI Taxonomy" id="6257"/>
    <lineage>
        <taxon>Eukaryota</taxon>
        <taxon>Metazoa</taxon>
        <taxon>Ecdysozoa</taxon>
        <taxon>Nematoda</taxon>
        <taxon>Chromadorea</taxon>
        <taxon>Rhabditida</taxon>
        <taxon>Spirurina</taxon>
        <taxon>Ascaridomorpha</taxon>
        <taxon>Ascaridoidea</taxon>
        <taxon>Ascarididae</taxon>
        <taxon>Parascaris</taxon>
    </lineage>
</organism>
<feature type="compositionally biased region" description="Polar residues" evidence="1">
    <location>
        <begin position="387"/>
        <end position="400"/>
    </location>
</feature>
<dbReference type="SMART" id="SM00034">
    <property type="entry name" value="CLECT"/>
    <property type="match status" value="1"/>
</dbReference>
<dbReference type="Pfam" id="PF00059">
    <property type="entry name" value="Lectin_C"/>
    <property type="match status" value="1"/>
</dbReference>
<sequence length="1117" mass="124751">GIFEMYTTQRKILIAVLLLAAVLPSKGAPDPYGRLTYFDEIDDLINELENANYATIATTQHPKAFIDKETSTTSKATGRDQHVTPNTAIGDADHSQQPAVNSTMGPSAAVDYSRSSGSPKQKERYENPEATEQNPQVNQVHTMQTAANLVPQKINDSAKSLETTSYSIASTELPEQQFTTSKNDEKETARTKQPSFESPAVPTTIKELPTGPAPLVEETSQYPKGTEQQEITHIHTTEKATEQQKITHIDMTEKAAHPASQDVNDSVKPPETTSYSVASTELSEQQFTLSKDVQKGTARPKQPSFESPAVLTTIKELPTRPAPLVEETSQYPKGTEQQEITHIHTTEKATEQQKITHIDMTEKAAHPASQDVNDSVKPPETTSYSVASTELSEQQFTLSKDVQKGTARPKQPSFESPAVLTTIKELPTRPAPLVEETSQYPKGTEQQEITHIHTTEKATEQQKITHIDMTEKAAHPASQDVNDSAKPLETTSYSVASTKLPEQQSTTSKDVEKETARPKQPSFESPAVPTTIKELPTGPAPLVEETSQYPKGTEQQEITHIDTTEKATEQQKITHIDMTEKAAHPASQDVNDSAKSPETTTFPTASEVLKTEGSHKTSKLPQQRYTITNYVENETAQPQQPTSKSRAVPVTLNEYPSSSEKESPDRRQTIEKYQELTYVYTTTEAAFAELRENNDSTQSSETTGYAAVPERLKPNQTSKILEQAGNLQNTTFVNVTTGDLQEQDFYSTFEAAVRPIHKKCSCDIKKVWIDLVFVIDVSRAVSLQDFFAIGNLLAYYFRQMPISQEPGHYVRVGIVFCAERAFTAARLSSFANSNEAVNAVRRMFRQRSMLPVGRGHRFNVNAALNELWRTLEGESKRNKPVAVVLFSASEVKCDHHYAHQNSPQMRNADPCRTAAGLMEGNNVLITIALKFGGLKRFPRINLGDPCFSLVNDINLPKILLGKICEANCFCLHPFVQYRREYGCTRYAECIYLHGIPLTYRTAVDTCKQQSATLVDIFDKYKEQFIAELHRQGQYAPYWIGLKKENGQRVWPTGVKLRNGHYTKWDNGQPRKGGNCTIVKQRIDGVTHWASQRCDSSRSYFFSCQRPACDTNSYYDYF</sequence>
<feature type="compositionally biased region" description="Polar residues" evidence="1">
    <location>
        <begin position="545"/>
        <end position="556"/>
    </location>
</feature>
<feature type="compositionally biased region" description="Basic and acidic residues" evidence="1">
    <location>
        <begin position="659"/>
        <end position="668"/>
    </location>
</feature>
<feature type="compositionally biased region" description="Polar residues" evidence="1">
    <location>
        <begin position="493"/>
        <end position="508"/>
    </location>
</feature>
<dbReference type="PROSITE" id="PS50234">
    <property type="entry name" value="VWFA"/>
    <property type="match status" value="1"/>
</dbReference>
<dbReference type="Proteomes" id="UP000887569">
    <property type="component" value="Unplaced"/>
</dbReference>
<dbReference type="InterPro" id="IPR036465">
    <property type="entry name" value="vWFA_dom_sf"/>
</dbReference>
<dbReference type="PROSITE" id="PS50041">
    <property type="entry name" value="C_TYPE_LECTIN_2"/>
    <property type="match status" value="1"/>
</dbReference>
<keyword evidence="5" id="KW-1185">Reference proteome</keyword>
<dbReference type="WBParaSite" id="PgR022X_g125_t01">
    <property type="protein sequence ID" value="PgR022X_g125_t01"/>
    <property type="gene ID" value="PgR022X_g125"/>
</dbReference>
<feature type="compositionally biased region" description="Polar residues" evidence="1">
    <location>
        <begin position="218"/>
        <end position="228"/>
    </location>
</feature>
<feature type="region of interest" description="Disordered" evidence="1">
    <location>
        <begin position="493"/>
        <end position="556"/>
    </location>
</feature>
<dbReference type="Gene3D" id="3.10.100.10">
    <property type="entry name" value="Mannose-Binding Protein A, subunit A"/>
    <property type="match status" value="1"/>
</dbReference>
<accession>A0A915B0V2</accession>
<evidence type="ECO:0000256" key="1">
    <source>
        <dbReference type="SAM" id="MobiDB-lite"/>
    </source>
</evidence>
<reference evidence="6" key="1">
    <citation type="submission" date="2022-11" db="UniProtKB">
        <authorList>
            <consortium name="WormBaseParasite"/>
        </authorList>
    </citation>
    <scope>IDENTIFICATION</scope>
</reference>
<dbReference type="InterPro" id="IPR001304">
    <property type="entry name" value="C-type_lectin-like"/>
</dbReference>
<dbReference type="Gene3D" id="3.40.50.410">
    <property type="entry name" value="von Willebrand factor, type A domain"/>
    <property type="match status" value="1"/>
</dbReference>
<dbReference type="InterPro" id="IPR016186">
    <property type="entry name" value="C-type_lectin-like/link_sf"/>
</dbReference>
<dbReference type="AlphaFoldDB" id="A0A915B0V2"/>
<evidence type="ECO:0000259" key="3">
    <source>
        <dbReference type="PROSITE" id="PS50041"/>
    </source>
</evidence>
<dbReference type="InterPro" id="IPR016187">
    <property type="entry name" value="CTDL_fold"/>
</dbReference>
<feature type="region of interest" description="Disordered" evidence="1">
    <location>
        <begin position="68"/>
        <end position="137"/>
    </location>
</feature>
<feature type="region of interest" description="Disordered" evidence="1">
    <location>
        <begin position="580"/>
        <end position="668"/>
    </location>
</feature>
<dbReference type="CDD" id="cd00037">
    <property type="entry name" value="CLECT"/>
    <property type="match status" value="1"/>
</dbReference>
<dbReference type="Pfam" id="PF00092">
    <property type="entry name" value="VWA"/>
    <property type="match status" value="1"/>
</dbReference>
<dbReference type="PANTHER" id="PTHR31024:SF3">
    <property type="entry name" value="C-TYPE LECTIN-RELATED"/>
    <property type="match status" value="1"/>
</dbReference>
<dbReference type="SUPFAM" id="SSF56436">
    <property type="entry name" value="C-type lectin-like"/>
    <property type="match status" value="1"/>
</dbReference>
<evidence type="ECO:0000313" key="6">
    <source>
        <dbReference type="WBParaSite" id="PgR022X_g125_t01"/>
    </source>
</evidence>
<proteinExistence type="predicted"/>
<feature type="signal peptide" evidence="2">
    <location>
        <begin position="1"/>
        <end position="27"/>
    </location>
</feature>
<feature type="region of interest" description="Disordered" evidence="1">
    <location>
        <begin position="387"/>
        <end position="417"/>
    </location>
</feature>
<evidence type="ECO:0000313" key="5">
    <source>
        <dbReference type="Proteomes" id="UP000887569"/>
    </source>
</evidence>
<name>A0A915B0V2_PARUN</name>
<dbReference type="CDD" id="cd00198">
    <property type="entry name" value="vWFA"/>
    <property type="match status" value="1"/>
</dbReference>
<evidence type="ECO:0000256" key="2">
    <source>
        <dbReference type="SAM" id="SignalP"/>
    </source>
</evidence>
<feature type="region of interest" description="Disordered" evidence="1">
    <location>
        <begin position="168"/>
        <end position="228"/>
    </location>
</feature>